<dbReference type="Gene3D" id="3.40.50.1820">
    <property type="entry name" value="alpha/beta hydrolase"/>
    <property type="match status" value="1"/>
</dbReference>
<evidence type="ECO:0000313" key="4">
    <source>
        <dbReference type="Proteomes" id="UP001197093"/>
    </source>
</evidence>
<keyword evidence="4" id="KW-1185">Reference proteome</keyword>
<accession>A0AAD4HUA7</accession>
<feature type="domain" description="Alpha/beta hydrolase fold-3" evidence="2">
    <location>
        <begin position="89"/>
        <end position="295"/>
    </location>
</feature>
<dbReference type="InterPro" id="IPR050300">
    <property type="entry name" value="GDXG_lipolytic_enzyme"/>
</dbReference>
<sequence length="319" mass="35422">MPSLGFDPDYQRAIAPYASFPKLHPKNVLDLRHLNNTAISYVMQTVPCDEADQIIEATHPYTTTDGDTVTLHRFTPKAKQNTIDPQPAILYLHGGGLVSGSVGLFRRDIIHYAALTQTTIFAPGYRLAPEAWYPKPLEDVWCALNYIKDHSWELNIDEARLALYGVSAGGGLAAGTALMARDKGLTPPLKMVVLVYPMLDDRTKLPEGDATRPYLTWSEDKNEMGWGAYLAWMGGEMDDYAAPGRAEDLSGMPKLYVDVGQLDLYNKESKAFAEKAEAAGGEVEFHEYTGVPHAWEWLAPNVPVTKRAVENRVRALREL</sequence>
<dbReference type="SUPFAM" id="SSF53474">
    <property type="entry name" value="alpha/beta-Hydrolases"/>
    <property type="match status" value="1"/>
</dbReference>
<reference evidence="3" key="1">
    <citation type="submission" date="2023-02" db="EMBL/GenBank/DDBJ databases">
        <authorList>
            <person name="Palmer J.M."/>
        </authorList>
    </citation>
    <scope>NUCLEOTIDE SEQUENCE</scope>
    <source>
        <strain evidence="3">FW57</strain>
    </source>
</reference>
<evidence type="ECO:0000256" key="1">
    <source>
        <dbReference type="ARBA" id="ARBA00022801"/>
    </source>
</evidence>
<comment type="caution">
    <text evidence="3">The sequence shown here is derived from an EMBL/GenBank/DDBJ whole genome shotgun (WGS) entry which is preliminary data.</text>
</comment>
<evidence type="ECO:0000313" key="3">
    <source>
        <dbReference type="EMBL" id="KAG7284027.1"/>
    </source>
</evidence>
<dbReference type="Pfam" id="PF07859">
    <property type="entry name" value="Abhydrolase_3"/>
    <property type="match status" value="1"/>
</dbReference>
<proteinExistence type="predicted"/>
<keyword evidence="1" id="KW-0378">Hydrolase</keyword>
<dbReference type="PANTHER" id="PTHR48081:SF8">
    <property type="entry name" value="ALPHA_BETA HYDROLASE FOLD-3 DOMAIN-CONTAINING PROTEIN-RELATED"/>
    <property type="match status" value="1"/>
</dbReference>
<gene>
    <name evidence="3" type="ORF">NEMBOFW57_010385</name>
</gene>
<dbReference type="InterPro" id="IPR029058">
    <property type="entry name" value="AB_hydrolase_fold"/>
</dbReference>
<dbReference type="PANTHER" id="PTHR48081">
    <property type="entry name" value="AB HYDROLASE SUPERFAMILY PROTEIN C4A8.06C"/>
    <property type="match status" value="1"/>
</dbReference>
<dbReference type="Proteomes" id="UP001197093">
    <property type="component" value="Unassembled WGS sequence"/>
</dbReference>
<dbReference type="InterPro" id="IPR013094">
    <property type="entry name" value="AB_hydrolase_3"/>
</dbReference>
<organism evidence="3 4">
    <name type="scientific">Staphylotrichum longicolle</name>
    <dbReference type="NCBI Taxonomy" id="669026"/>
    <lineage>
        <taxon>Eukaryota</taxon>
        <taxon>Fungi</taxon>
        <taxon>Dikarya</taxon>
        <taxon>Ascomycota</taxon>
        <taxon>Pezizomycotina</taxon>
        <taxon>Sordariomycetes</taxon>
        <taxon>Sordariomycetidae</taxon>
        <taxon>Sordariales</taxon>
        <taxon>Chaetomiaceae</taxon>
        <taxon>Staphylotrichum</taxon>
    </lineage>
</organism>
<dbReference type="GO" id="GO:0016787">
    <property type="term" value="F:hydrolase activity"/>
    <property type="evidence" value="ECO:0007669"/>
    <property type="project" value="UniProtKB-KW"/>
</dbReference>
<protein>
    <recommendedName>
        <fullName evidence="2">Alpha/beta hydrolase fold-3 domain-containing protein</fullName>
    </recommendedName>
</protein>
<name>A0AAD4HUA7_9PEZI</name>
<dbReference type="AlphaFoldDB" id="A0AAD4HUA7"/>
<evidence type="ECO:0000259" key="2">
    <source>
        <dbReference type="Pfam" id="PF07859"/>
    </source>
</evidence>
<dbReference type="EMBL" id="JAHCVI010000006">
    <property type="protein sequence ID" value="KAG7284027.1"/>
    <property type="molecule type" value="Genomic_DNA"/>
</dbReference>